<organism evidence="1">
    <name type="scientific">Rhizophora mucronata</name>
    <name type="common">Asiatic mangrove</name>
    <dbReference type="NCBI Taxonomy" id="61149"/>
    <lineage>
        <taxon>Eukaryota</taxon>
        <taxon>Viridiplantae</taxon>
        <taxon>Streptophyta</taxon>
        <taxon>Embryophyta</taxon>
        <taxon>Tracheophyta</taxon>
        <taxon>Spermatophyta</taxon>
        <taxon>Magnoliopsida</taxon>
        <taxon>eudicotyledons</taxon>
        <taxon>Gunneridae</taxon>
        <taxon>Pentapetalae</taxon>
        <taxon>rosids</taxon>
        <taxon>fabids</taxon>
        <taxon>Malpighiales</taxon>
        <taxon>Rhizophoraceae</taxon>
        <taxon>Rhizophora</taxon>
    </lineage>
</organism>
<accession>A0A2P2QX51</accession>
<proteinExistence type="predicted"/>
<evidence type="ECO:0000313" key="1">
    <source>
        <dbReference type="EMBL" id="MBX71553.1"/>
    </source>
</evidence>
<dbReference type="EMBL" id="GGEC01091069">
    <property type="protein sequence ID" value="MBX71553.1"/>
    <property type="molecule type" value="Transcribed_RNA"/>
</dbReference>
<sequence>MRSLTLSTLHVVLHQLPPNRTISTLEIIDKASNSISRVITSTPHILLAILLLTKILFF</sequence>
<reference evidence="1" key="1">
    <citation type="submission" date="2018-02" db="EMBL/GenBank/DDBJ databases">
        <title>Rhizophora mucronata_Transcriptome.</title>
        <authorList>
            <person name="Meera S.P."/>
            <person name="Sreeshan A."/>
            <person name="Augustine A."/>
        </authorList>
    </citation>
    <scope>NUCLEOTIDE SEQUENCE</scope>
    <source>
        <tissue evidence="1">Leaf</tissue>
    </source>
</reference>
<protein>
    <submittedName>
        <fullName evidence="1">Uncharacterized protein</fullName>
    </submittedName>
</protein>
<name>A0A2P2QX51_RHIMU</name>
<dbReference type="AlphaFoldDB" id="A0A2P2QX51"/>